<evidence type="ECO:0000256" key="5">
    <source>
        <dbReference type="ARBA" id="ARBA00022989"/>
    </source>
</evidence>
<dbReference type="InterPro" id="IPR045621">
    <property type="entry name" value="BPD_transp_1_N"/>
</dbReference>
<evidence type="ECO:0000256" key="6">
    <source>
        <dbReference type="ARBA" id="ARBA00023136"/>
    </source>
</evidence>
<dbReference type="Proteomes" id="UP000199092">
    <property type="component" value="Chromosome I"/>
</dbReference>
<evidence type="ECO:0000256" key="2">
    <source>
        <dbReference type="ARBA" id="ARBA00022448"/>
    </source>
</evidence>
<feature type="transmembrane region" description="Helical" evidence="7">
    <location>
        <begin position="283"/>
        <end position="309"/>
    </location>
</feature>
<dbReference type="Gene3D" id="1.10.3720.10">
    <property type="entry name" value="MetI-like"/>
    <property type="match status" value="1"/>
</dbReference>
<name>A0A1H1SGD7_9ACTN</name>
<dbReference type="Pfam" id="PF00528">
    <property type="entry name" value="BPD_transp_1"/>
    <property type="match status" value="1"/>
</dbReference>
<proteinExistence type="inferred from homology"/>
<dbReference type="RefSeq" id="WP_091412165.1">
    <property type="nucleotide sequence ID" value="NZ_LT629749.1"/>
</dbReference>
<keyword evidence="3" id="KW-1003">Cell membrane</keyword>
<dbReference type="STRING" id="546871.SAMN04488543_1794"/>
<keyword evidence="2 7" id="KW-0813">Transport</keyword>
<gene>
    <name evidence="9" type="ORF">SAMN04488543_1794</name>
</gene>
<comment type="subcellular location">
    <subcellularLocation>
        <location evidence="1 7">Cell membrane</location>
        <topology evidence="1 7">Multi-pass membrane protein</topology>
    </subcellularLocation>
</comment>
<keyword evidence="4 7" id="KW-0812">Transmembrane</keyword>
<dbReference type="AlphaFoldDB" id="A0A1H1SGD7"/>
<dbReference type="InterPro" id="IPR035906">
    <property type="entry name" value="MetI-like_sf"/>
</dbReference>
<evidence type="ECO:0000256" key="3">
    <source>
        <dbReference type="ARBA" id="ARBA00022475"/>
    </source>
</evidence>
<dbReference type="SUPFAM" id="SSF161098">
    <property type="entry name" value="MetI-like"/>
    <property type="match status" value="1"/>
</dbReference>
<reference evidence="9 10" key="1">
    <citation type="submission" date="2016-10" db="EMBL/GenBank/DDBJ databases">
        <authorList>
            <person name="de Groot N.N."/>
        </authorList>
    </citation>
    <scope>NUCLEOTIDE SEQUENCE [LARGE SCALE GENOMIC DNA]</scope>
    <source>
        <strain evidence="9 10">DSM 21741</strain>
    </source>
</reference>
<feature type="domain" description="ABC transmembrane type-1" evidence="8">
    <location>
        <begin position="95"/>
        <end position="302"/>
    </location>
</feature>
<evidence type="ECO:0000256" key="1">
    <source>
        <dbReference type="ARBA" id="ARBA00004651"/>
    </source>
</evidence>
<keyword evidence="5 7" id="KW-1133">Transmembrane helix</keyword>
<dbReference type="CDD" id="cd06261">
    <property type="entry name" value="TM_PBP2"/>
    <property type="match status" value="1"/>
</dbReference>
<organism evidence="9 10">
    <name type="scientific">Friedmanniella luteola</name>
    <dbReference type="NCBI Taxonomy" id="546871"/>
    <lineage>
        <taxon>Bacteria</taxon>
        <taxon>Bacillati</taxon>
        <taxon>Actinomycetota</taxon>
        <taxon>Actinomycetes</taxon>
        <taxon>Propionibacteriales</taxon>
        <taxon>Nocardioidaceae</taxon>
        <taxon>Friedmanniella</taxon>
    </lineage>
</organism>
<evidence type="ECO:0000256" key="4">
    <source>
        <dbReference type="ARBA" id="ARBA00022692"/>
    </source>
</evidence>
<dbReference type="PANTHER" id="PTHR43163:SF3">
    <property type="entry name" value="PEPTIDE ABC TRANSPORTER PERMEASE PROTEIN"/>
    <property type="match status" value="1"/>
</dbReference>
<evidence type="ECO:0000313" key="10">
    <source>
        <dbReference type="Proteomes" id="UP000199092"/>
    </source>
</evidence>
<evidence type="ECO:0000256" key="7">
    <source>
        <dbReference type="RuleBase" id="RU363032"/>
    </source>
</evidence>
<comment type="similarity">
    <text evidence="7">Belongs to the binding-protein-dependent transport system permease family.</text>
</comment>
<sequence>MLRYLLRRLPSALAVLLLASAAIFGMLRLVPGDPATMLAGPDAPPEAVDAIRAELGLDQPLVRQYLSWLGHVLRFDLGRSYLIGGDIADLVRAGLSNTLVLTGAAVGITVVVSLGLSLLWARTRSPLLDGLLTTTNALALALPTFVTGVLLVLAFGLWLPVLPTGGTPPDGFVARPDLAVQYLLLPAVCLALPATAGLTRFLTEALRTELASPYVVTARAAGVRPRRLLVGHALPAALPTYLTALGLQAGGLLGGAVLVEAVFTWPGLGQLAARAIDSRDYPVVQVLLLLSVAVFVAVQLLTDVVHAWLDPRVRIGGLT</sequence>
<evidence type="ECO:0000313" key="9">
    <source>
        <dbReference type="EMBL" id="SDS47065.1"/>
    </source>
</evidence>
<dbReference type="PROSITE" id="PS50928">
    <property type="entry name" value="ABC_TM1"/>
    <property type="match status" value="1"/>
</dbReference>
<keyword evidence="10" id="KW-1185">Reference proteome</keyword>
<feature type="transmembrane region" description="Helical" evidence="7">
    <location>
        <begin position="179"/>
        <end position="202"/>
    </location>
</feature>
<keyword evidence="6 7" id="KW-0472">Membrane</keyword>
<dbReference type="EMBL" id="LT629749">
    <property type="protein sequence ID" value="SDS47065.1"/>
    <property type="molecule type" value="Genomic_DNA"/>
</dbReference>
<dbReference type="PANTHER" id="PTHR43163">
    <property type="entry name" value="DIPEPTIDE TRANSPORT SYSTEM PERMEASE PROTEIN DPPB-RELATED"/>
    <property type="match status" value="1"/>
</dbReference>
<dbReference type="Pfam" id="PF19300">
    <property type="entry name" value="BPD_transp_1_N"/>
    <property type="match status" value="1"/>
</dbReference>
<dbReference type="GO" id="GO:0005886">
    <property type="term" value="C:plasma membrane"/>
    <property type="evidence" value="ECO:0007669"/>
    <property type="project" value="UniProtKB-SubCell"/>
</dbReference>
<feature type="transmembrane region" description="Helical" evidence="7">
    <location>
        <begin position="133"/>
        <end position="159"/>
    </location>
</feature>
<dbReference type="InterPro" id="IPR000515">
    <property type="entry name" value="MetI-like"/>
</dbReference>
<dbReference type="GO" id="GO:0055085">
    <property type="term" value="P:transmembrane transport"/>
    <property type="evidence" value="ECO:0007669"/>
    <property type="project" value="InterPro"/>
</dbReference>
<accession>A0A1H1SGD7</accession>
<evidence type="ECO:0000259" key="8">
    <source>
        <dbReference type="PROSITE" id="PS50928"/>
    </source>
</evidence>
<feature type="transmembrane region" description="Helical" evidence="7">
    <location>
        <begin position="99"/>
        <end position="121"/>
    </location>
</feature>
<feature type="transmembrane region" description="Helical" evidence="7">
    <location>
        <begin position="236"/>
        <end position="263"/>
    </location>
</feature>
<dbReference type="OrthoDB" id="147688at2"/>
<protein>
    <submittedName>
        <fullName evidence="9">Peptide/nickel transport system permease protein</fullName>
    </submittedName>
</protein>